<sequence>MIAMKLLSLKETIAMTVYKECDVGVRGSGPVEGRGLRGRKSVIKCATEDGLMEVGIWGINGEVKLVFVVLLPLVLQSCAVIVDENNRLMCCNSWNNFSSIGKSHSGAWTATPNMSLLTARTLMNDVADGDHGGCPLGLLDRESIYLAR</sequence>
<accession>A0A5A7RKM8</accession>
<evidence type="ECO:0000313" key="2">
    <source>
        <dbReference type="Proteomes" id="UP000325081"/>
    </source>
</evidence>
<protein>
    <submittedName>
        <fullName evidence="1">Chloride channel E</fullName>
    </submittedName>
</protein>
<evidence type="ECO:0000313" key="1">
    <source>
        <dbReference type="EMBL" id="GER57746.1"/>
    </source>
</evidence>
<name>A0A5A7RKM8_STRAF</name>
<dbReference type="EMBL" id="BKCP01013625">
    <property type="protein sequence ID" value="GER57746.1"/>
    <property type="molecule type" value="Genomic_DNA"/>
</dbReference>
<proteinExistence type="predicted"/>
<dbReference type="AlphaFoldDB" id="A0A5A7RKM8"/>
<keyword evidence="2" id="KW-1185">Reference proteome</keyword>
<dbReference type="Proteomes" id="UP000325081">
    <property type="component" value="Unassembled WGS sequence"/>
</dbReference>
<reference evidence="2" key="1">
    <citation type="journal article" date="2019" name="Curr. Biol.">
        <title>Genome Sequence of Striga asiatica Provides Insight into the Evolution of Plant Parasitism.</title>
        <authorList>
            <person name="Yoshida S."/>
            <person name="Kim S."/>
            <person name="Wafula E.K."/>
            <person name="Tanskanen J."/>
            <person name="Kim Y.M."/>
            <person name="Honaas L."/>
            <person name="Yang Z."/>
            <person name="Spallek T."/>
            <person name="Conn C.E."/>
            <person name="Ichihashi Y."/>
            <person name="Cheong K."/>
            <person name="Cui S."/>
            <person name="Der J.P."/>
            <person name="Gundlach H."/>
            <person name="Jiao Y."/>
            <person name="Hori C."/>
            <person name="Ishida J.K."/>
            <person name="Kasahara H."/>
            <person name="Kiba T."/>
            <person name="Kim M.S."/>
            <person name="Koo N."/>
            <person name="Laohavisit A."/>
            <person name="Lee Y.H."/>
            <person name="Lumba S."/>
            <person name="McCourt P."/>
            <person name="Mortimer J.C."/>
            <person name="Mutuku J.M."/>
            <person name="Nomura T."/>
            <person name="Sasaki-Sekimoto Y."/>
            <person name="Seto Y."/>
            <person name="Wang Y."/>
            <person name="Wakatake T."/>
            <person name="Sakakibara H."/>
            <person name="Demura T."/>
            <person name="Yamaguchi S."/>
            <person name="Yoneyama K."/>
            <person name="Manabe R.I."/>
            <person name="Nelson D.C."/>
            <person name="Schulman A.H."/>
            <person name="Timko M.P."/>
            <person name="dePamphilis C.W."/>
            <person name="Choi D."/>
            <person name="Shirasu K."/>
        </authorList>
    </citation>
    <scope>NUCLEOTIDE SEQUENCE [LARGE SCALE GENOMIC DNA]</scope>
    <source>
        <strain evidence="2">cv. UVA1</strain>
    </source>
</reference>
<comment type="caution">
    <text evidence="1">The sequence shown here is derived from an EMBL/GenBank/DDBJ whole genome shotgun (WGS) entry which is preliminary data.</text>
</comment>
<feature type="non-terminal residue" evidence="1">
    <location>
        <position position="148"/>
    </location>
</feature>
<gene>
    <name evidence="1" type="ORF">STAS_35574</name>
</gene>
<organism evidence="1 2">
    <name type="scientific">Striga asiatica</name>
    <name type="common">Asiatic witchweed</name>
    <name type="synonym">Buchnera asiatica</name>
    <dbReference type="NCBI Taxonomy" id="4170"/>
    <lineage>
        <taxon>Eukaryota</taxon>
        <taxon>Viridiplantae</taxon>
        <taxon>Streptophyta</taxon>
        <taxon>Embryophyta</taxon>
        <taxon>Tracheophyta</taxon>
        <taxon>Spermatophyta</taxon>
        <taxon>Magnoliopsida</taxon>
        <taxon>eudicotyledons</taxon>
        <taxon>Gunneridae</taxon>
        <taxon>Pentapetalae</taxon>
        <taxon>asterids</taxon>
        <taxon>lamiids</taxon>
        <taxon>Lamiales</taxon>
        <taxon>Orobanchaceae</taxon>
        <taxon>Buchnereae</taxon>
        <taxon>Striga</taxon>
    </lineage>
</organism>